<proteinExistence type="predicted"/>
<dbReference type="InterPro" id="IPR016181">
    <property type="entry name" value="Acyl_CoA_acyltransferase"/>
</dbReference>
<dbReference type="RefSeq" id="WP_244802767.1">
    <property type="nucleotide sequence ID" value="NZ_CP094984.1"/>
</dbReference>
<dbReference type="InterPro" id="IPR000182">
    <property type="entry name" value="GNAT_dom"/>
</dbReference>
<organism evidence="2 3">
    <name type="scientific">Arthrobacter zhangbolii</name>
    <dbReference type="NCBI Taxonomy" id="2886936"/>
    <lineage>
        <taxon>Bacteria</taxon>
        <taxon>Bacillati</taxon>
        <taxon>Actinomycetota</taxon>
        <taxon>Actinomycetes</taxon>
        <taxon>Micrococcales</taxon>
        <taxon>Micrococcaceae</taxon>
        <taxon>Arthrobacter</taxon>
    </lineage>
</organism>
<feature type="domain" description="N-acetyltransferase" evidence="1">
    <location>
        <begin position="131"/>
        <end position="264"/>
    </location>
</feature>
<accession>A0ABY4DMR2</accession>
<name>A0ABY4DMR2_9MICC</name>
<dbReference type="PROSITE" id="PS51186">
    <property type="entry name" value="GNAT"/>
    <property type="match status" value="1"/>
</dbReference>
<evidence type="ECO:0000259" key="1">
    <source>
        <dbReference type="PROSITE" id="PS51186"/>
    </source>
</evidence>
<gene>
    <name evidence="2" type="ORF">MUK71_09650</name>
</gene>
<keyword evidence="3" id="KW-1185">Reference proteome</keyword>
<dbReference type="Proteomes" id="UP000829758">
    <property type="component" value="Chromosome"/>
</dbReference>
<protein>
    <recommendedName>
        <fullName evidence="1">N-acetyltransferase domain-containing protein</fullName>
    </recommendedName>
</protein>
<evidence type="ECO:0000313" key="3">
    <source>
        <dbReference type="Proteomes" id="UP000829758"/>
    </source>
</evidence>
<sequence>MPDTVEESIQAAELAIFQRKSLSLAAAAAAGLVGRFESFLHGGLRASMATGDQYGFLNTVEGLDDQSVLALPDVLGQFPAPHQPTLIATTPSLSLTDRLLEDGYTPAPTRPIAYVCPSSNNRLDGTASDEWQIHQVSTKRDTSLFLDLLDAGYAASREVGELIRAEHAHPMVRGFIASRNDEPLAAAAMSVHPTGAVFGGASTLSAARGAGAQAALLAHRLRQTRALGIPLATATAAPGAPSIRNLARLGFTIVERTAWLIPEQ</sequence>
<dbReference type="SUPFAM" id="SSF55729">
    <property type="entry name" value="Acyl-CoA N-acyltransferases (Nat)"/>
    <property type="match status" value="1"/>
</dbReference>
<dbReference type="EMBL" id="CP094984">
    <property type="protein sequence ID" value="UON90904.1"/>
    <property type="molecule type" value="Genomic_DNA"/>
</dbReference>
<evidence type="ECO:0000313" key="2">
    <source>
        <dbReference type="EMBL" id="UON90904.1"/>
    </source>
</evidence>
<reference evidence="2 3" key="1">
    <citation type="submission" date="2022-04" db="EMBL/GenBank/DDBJ databases">
        <title>Novel species in genus Arthrobacter.</title>
        <authorList>
            <person name="Liu Y."/>
        </authorList>
    </citation>
    <scope>NUCLEOTIDE SEQUENCE [LARGE SCALE GENOMIC DNA]</scope>
    <source>
        <strain evidence="3">zg-Y462</strain>
    </source>
</reference>
<dbReference type="Gene3D" id="3.40.630.30">
    <property type="match status" value="1"/>
</dbReference>